<dbReference type="OrthoDB" id="1045814at2"/>
<dbReference type="EMBL" id="CM001167">
    <property type="protein sequence ID" value="EGJ71275.1"/>
    <property type="molecule type" value="Genomic_DNA"/>
</dbReference>
<reference evidence="3 4" key="1">
    <citation type="journal article" date="2011" name="Stand. Genomic Sci.">
        <title>Non-contiguous finished genome sequence of Bacteroides coprosuis type strain (PC139).</title>
        <authorList>
            <person name="Land M."/>
            <person name="Held B."/>
            <person name="Gronow S."/>
            <person name="Abt B."/>
            <person name="Lucas S."/>
            <person name="Del Rio T.G."/>
            <person name="Nolan M."/>
            <person name="Tice H."/>
            <person name="Cheng J.F."/>
            <person name="Pitluck S."/>
            <person name="Liolios K."/>
            <person name="Pagani I."/>
            <person name="Ivanova N."/>
            <person name="Mavromatis K."/>
            <person name="Mikhailova N."/>
            <person name="Pati A."/>
            <person name="Tapia R."/>
            <person name="Han C."/>
            <person name="Goodwin L."/>
            <person name="Chen A."/>
            <person name="Palaniappan K."/>
            <person name="Hauser L."/>
            <person name="Brambilla E.M."/>
            <person name="Rohde M."/>
            <person name="Goker M."/>
            <person name="Detter J.C."/>
            <person name="Woyke T."/>
            <person name="Bristow J."/>
            <person name="Eisen J.A."/>
            <person name="Markowitz V."/>
            <person name="Hugenholtz P."/>
            <person name="Kyrpides N.C."/>
            <person name="Klenk H.P."/>
            <person name="Lapidus A."/>
        </authorList>
    </citation>
    <scope>NUCLEOTIDE SEQUENCE [LARGE SCALE GENOMIC DNA]</scope>
    <source>
        <strain evidence="3 4">DSM 18011</strain>
    </source>
</reference>
<keyword evidence="4" id="KW-1185">Reference proteome</keyword>
<dbReference type="HOGENOM" id="CLU_046385_0_0_10"/>
<dbReference type="STRING" id="679937.Bcop_1068"/>
<dbReference type="CDD" id="cd12190">
    <property type="entry name" value="Bacova_04320_like"/>
    <property type="match status" value="1"/>
</dbReference>
<gene>
    <name evidence="3" type="ORF">Bcop_1068</name>
</gene>
<feature type="chain" id="PRO_5003304039" description="DUF4468 domain-containing protein" evidence="1">
    <location>
        <begin position="23"/>
        <end position="369"/>
    </location>
</feature>
<evidence type="ECO:0000256" key="1">
    <source>
        <dbReference type="SAM" id="SignalP"/>
    </source>
</evidence>
<proteinExistence type="predicted"/>
<organism evidence="3 4">
    <name type="scientific">Bacteroides coprosuis DSM 18011</name>
    <dbReference type="NCBI Taxonomy" id="679937"/>
    <lineage>
        <taxon>Bacteria</taxon>
        <taxon>Pseudomonadati</taxon>
        <taxon>Bacteroidota</taxon>
        <taxon>Bacteroidia</taxon>
        <taxon>Bacteroidales</taxon>
        <taxon>Bacteroidaceae</taxon>
        <taxon>Bacteroides</taxon>
    </lineage>
</organism>
<name>F3ZTP4_9BACE</name>
<feature type="domain" description="DUF4468" evidence="2">
    <location>
        <begin position="43"/>
        <end position="130"/>
    </location>
</feature>
<dbReference type="Pfam" id="PF14730">
    <property type="entry name" value="DUF4468"/>
    <property type="match status" value="1"/>
</dbReference>
<protein>
    <recommendedName>
        <fullName evidence="2">DUF4468 domain-containing protein</fullName>
    </recommendedName>
</protein>
<dbReference type="eggNOG" id="COG1853">
    <property type="taxonomic scope" value="Bacteria"/>
</dbReference>
<dbReference type="InterPro" id="IPR027823">
    <property type="entry name" value="DUF4468"/>
</dbReference>
<dbReference type="Proteomes" id="UP000018439">
    <property type="component" value="Chromosome"/>
</dbReference>
<keyword evidence="1" id="KW-0732">Signal</keyword>
<evidence type="ECO:0000313" key="3">
    <source>
        <dbReference type="EMBL" id="EGJ71275.1"/>
    </source>
</evidence>
<evidence type="ECO:0000259" key="2">
    <source>
        <dbReference type="Pfam" id="PF14730"/>
    </source>
</evidence>
<evidence type="ECO:0000313" key="4">
    <source>
        <dbReference type="Proteomes" id="UP000018439"/>
    </source>
</evidence>
<dbReference type="Gene3D" id="3.30.530.80">
    <property type="match status" value="1"/>
</dbReference>
<feature type="signal peptide" evidence="1">
    <location>
        <begin position="1"/>
        <end position="22"/>
    </location>
</feature>
<dbReference type="AlphaFoldDB" id="F3ZTP4"/>
<accession>F3ZTP4</accession>
<sequence length="369" mass="41356">MKPLNYLLTFILLLGVAVPSFAQREQEKYLAGAVPEIDGKVIFTENVHIPNTKKEQIFNQAEKWMEKRFNTQMSRVVYKDMDEGTLVALGNDTIVFKSAFLSLDQTAVTYQFIAQVKDGECNLKVDKISYTYGQNERFTAEEMISDKQALNKSQTKLVRGLSKWRVKTIDYFDELFEDVTNALYEIAPRENIGLAPHPAVSQREMKPTTVEINKPSTNIGSAEKVIPAATFAGTTATINSTDINLPKNVYEQIGNSNLVITITKDGEYYNIPIDAIEFGYAFGKPIASVFVPFGSELYDALENSNTFSISLYSKDNASKDKANLKVVCKKILSQSITPESIVDQSLRKELGAKALQKFYIGEIIDVWSK</sequence>